<feature type="region of interest" description="Disordered" evidence="1">
    <location>
        <begin position="625"/>
        <end position="657"/>
    </location>
</feature>
<gene>
    <name evidence="3" type="ORF">OHC33_005477</name>
</gene>
<proteinExistence type="predicted"/>
<reference evidence="3 4" key="1">
    <citation type="submission" date="2022-12" db="EMBL/GenBank/DDBJ databases">
        <title>Genomic features and morphological characterization of a novel Knufia sp. strain isolated from spacecraft assembly facility.</title>
        <authorList>
            <person name="Teixeira M."/>
            <person name="Chander A.M."/>
            <person name="Stajich J.E."/>
            <person name="Venkateswaran K."/>
        </authorList>
    </citation>
    <scope>NUCLEOTIDE SEQUENCE [LARGE SCALE GENOMIC DNA]</scope>
    <source>
        <strain evidence="3 4">FJI-L2-BK-P2</strain>
    </source>
</reference>
<organism evidence="3 4">
    <name type="scientific">Knufia fluminis</name>
    <dbReference type="NCBI Taxonomy" id="191047"/>
    <lineage>
        <taxon>Eukaryota</taxon>
        <taxon>Fungi</taxon>
        <taxon>Dikarya</taxon>
        <taxon>Ascomycota</taxon>
        <taxon>Pezizomycotina</taxon>
        <taxon>Eurotiomycetes</taxon>
        <taxon>Chaetothyriomycetidae</taxon>
        <taxon>Chaetothyriales</taxon>
        <taxon>Trichomeriaceae</taxon>
        <taxon>Knufia</taxon>
    </lineage>
</organism>
<dbReference type="PANTHER" id="PTHR35391:SF7">
    <property type="entry name" value="C2H2-TYPE DOMAIN-CONTAINING PROTEIN"/>
    <property type="match status" value="1"/>
</dbReference>
<evidence type="ECO:0000313" key="3">
    <source>
        <dbReference type="EMBL" id="KAK5953533.1"/>
    </source>
</evidence>
<sequence length="657" mass="73476">MASNSEDLADLVKSCFGALRRLCSPGDNVEDPQASKHTTSIANSAWEDELGRLRVWSGNLGAHQRGSSSLSYRLRHAPSIRQELLDTLNVMLGALHDAVRLQEGQQNSDGEPDDEYMRELYDDVVDAIEGLFRLSTTIRSPSQRDQILGRSQIDRSMEPYDRSHVQDVLPKASAMLVERLGLANTQRRANLRYLQRHHEKLAQGLLGNTLDMEAKDGNHDNDVKSRMSGTIATEFVAQVINNQDDDTSSITASTTSYAPSLFASTRRVPSKPKPTTADGRFECPLCFYLIAANSDTAWRKHVLHDLQPYVCLLSDCPHANRLFTSRREWYAHQIQQHAIDEGILAQCPLCPHTLSSLTAEKHPGRHLEDLALFTLPSSLFDDEDEQEGLEDHSDEVVSTSGQKELDTPLNSAQHGTSETGTTKSMPVFNVKAEVLPPLRIRESQYTIRAAHDLRLNSLPLAEMRSGMTTSKPNFIVMSPRMTGCEYLAAEQVEKVPPCSGWSNSVSNPDNDQPATISAEFDTAMLKEGMENSASSQAISDTGHKRERTQYIALRRDSNGEKEVNNTLTQRKGKTWQPLRQVITDEVEILTKSKAFAQWSAEQEALREKVRERFTREGYPADYIEDVLNEKLGPPTRRRQSSSIEERQLASDLSGHPV</sequence>
<feature type="compositionally biased region" description="Polar residues" evidence="1">
    <location>
        <begin position="396"/>
        <end position="423"/>
    </location>
</feature>
<dbReference type="Pfam" id="PF26082">
    <property type="entry name" value="zf-C2H2_AcuF"/>
    <property type="match status" value="1"/>
</dbReference>
<dbReference type="AlphaFoldDB" id="A0AAN8EW73"/>
<feature type="domain" description="Oxidoreductase acuF-like C2H2 type zinc-finger" evidence="2">
    <location>
        <begin position="279"/>
        <end position="306"/>
    </location>
</feature>
<dbReference type="EMBL" id="JAKLMC020000011">
    <property type="protein sequence ID" value="KAK5953533.1"/>
    <property type="molecule type" value="Genomic_DNA"/>
</dbReference>
<name>A0AAN8EW73_9EURO</name>
<evidence type="ECO:0000313" key="4">
    <source>
        <dbReference type="Proteomes" id="UP001316803"/>
    </source>
</evidence>
<dbReference type="Proteomes" id="UP001316803">
    <property type="component" value="Unassembled WGS sequence"/>
</dbReference>
<evidence type="ECO:0000256" key="1">
    <source>
        <dbReference type="SAM" id="MobiDB-lite"/>
    </source>
</evidence>
<evidence type="ECO:0000259" key="2">
    <source>
        <dbReference type="Pfam" id="PF26082"/>
    </source>
</evidence>
<accession>A0AAN8EW73</accession>
<comment type="caution">
    <text evidence="3">The sequence shown here is derived from an EMBL/GenBank/DDBJ whole genome shotgun (WGS) entry which is preliminary data.</text>
</comment>
<dbReference type="InterPro" id="IPR058925">
    <property type="entry name" value="zf-C2H2_AcuF"/>
</dbReference>
<protein>
    <recommendedName>
        <fullName evidence="2">Oxidoreductase acuF-like C2H2 type zinc-finger domain-containing protein</fullName>
    </recommendedName>
</protein>
<feature type="region of interest" description="Disordered" evidence="1">
    <location>
        <begin position="383"/>
        <end position="423"/>
    </location>
</feature>
<dbReference type="PANTHER" id="PTHR35391">
    <property type="entry name" value="C2H2-TYPE DOMAIN-CONTAINING PROTEIN-RELATED"/>
    <property type="match status" value="1"/>
</dbReference>
<keyword evidence="4" id="KW-1185">Reference proteome</keyword>